<comment type="catalytic activity">
    <reaction evidence="5">
        <text>a uridine in RNA = a pseudouridine in RNA</text>
        <dbReference type="Rhea" id="RHEA:48348"/>
        <dbReference type="Rhea" id="RHEA-COMP:12068"/>
        <dbReference type="Rhea" id="RHEA-COMP:12069"/>
        <dbReference type="ChEBI" id="CHEBI:65314"/>
        <dbReference type="ChEBI" id="CHEBI:65315"/>
    </reaction>
</comment>
<evidence type="ECO:0000256" key="3">
    <source>
        <dbReference type="PIRSR" id="PIRSR606225-1"/>
    </source>
</evidence>
<evidence type="ECO:0000256" key="1">
    <source>
        <dbReference type="ARBA" id="ARBA00010876"/>
    </source>
</evidence>
<evidence type="ECO:0000313" key="7">
    <source>
        <dbReference type="EMBL" id="RJP60279.1"/>
    </source>
</evidence>
<evidence type="ECO:0000259" key="6">
    <source>
        <dbReference type="SMART" id="SM00363"/>
    </source>
</evidence>
<gene>
    <name evidence="7" type="ORF">C4541_04325</name>
</gene>
<dbReference type="PROSITE" id="PS50889">
    <property type="entry name" value="S4"/>
    <property type="match status" value="1"/>
</dbReference>
<reference evidence="7 8" key="1">
    <citation type="journal article" date="2017" name="ISME J.">
        <title>Energy and carbon metabolisms in a deep terrestrial subsurface fluid microbial community.</title>
        <authorList>
            <person name="Momper L."/>
            <person name="Jungbluth S.P."/>
            <person name="Lee M.D."/>
            <person name="Amend J.P."/>
        </authorList>
    </citation>
    <scope>NUCLEOTIDE SEQUENCE [LARGE SCALE GENOMIC DNA]</scope>
    <source>
        <strain evidence="7">SURF_26</strain>
    </source>
</reference>
<comment type="caution">
    <text evidence="7">The sequence shown here is derived from an EMBL/GenBank/DDBJ whole genome shotgun (WGS) entry which is preliminary data.</text>
</comment>
<dbReference type="GO" id="GO:0003723">
    <property type="term" value="F:RNA binding"/>
    <property type="evidence" value="ECO:0007669"/>
    <property type="project" value="UniProtKB-KW"/>
</dbReference>
<dbReference type="CDD" id="cd02869">
    <property type="entry name" value="PseudoU_synth_RluA_like"/>
    <property type="match status" value="1"/>
</dbReference>
<dbReference type="InterPro" id="IPR006225">
    <property type="entry name" value="PsdUridine_synth_RluC/D"/>
</dbReference>
<feature type="domain" description="RNA-binding S4" evidence="6">
    <location>
        <begin position="16"/>
        <end position="80"/>
    </location>
</feature>
<evidence type="ECO:0000256" key="5">
    <source>
        <dbReference type="RuleBase" id="RU362028"/>
    </source>
</evidence>
<dbReference type="InterPro" id="IPR006145">
    <property type="entry name" value="PsdUridine_synth_RsuA/RluA"/>
</dbReference>
<dbReference type="SUPFAM" id="SSF55174">
    <property type="entry name" value="Alpha-L RNA-binding motif"/>
    <property type="match status" value="1"/>
</dbReference>
<dbReference type="GO" id="GO:0120159">
    <property type="term" value="F:rRNA pseudouridine synthase activity"/>
    <property type="evidence" value="ECO:0007669"/>
    <property type="project" value="UniProtKB-ARBA"/>
</dbReference>
<dbReference type="GO" id="GO:0000455">
    <property type="term" value="P:enzyme-directed rRNA pseudouridine synthesis"/>
    <property type="evidence" value="ECO:0007669"/>
    <property type="project" value="UniProtKB-ARBA"/>
</dbReference>
<organism evidence="7 8">
    <name type="scientific">Candidatus Auribacter fodinae</name>
    <dbReference type="NCBI Taxonomy" id="2093366"/>
    <lineage>
        <taxon>Bacteria</taxon>
        <taxon>Pseudomonadati</taxon>
        <taxon>Candidatus Auribacterota</taxon>
        <taxon>Candidatus Auribacteria</taxon>
        <taxon>Candidatus Auribacterales</taxon>
        <taxon>Candidatus Auribacteraceae</taxon>
        <taxon>Candidatus Auribacter</taxon>
    </lineage>
</organism>
<keyword evidence="4" id="KW-0694">RNA-binding</keyword>
<comment type="function">
    <text evidence="5">Responsible for synthesis of pseudouridine from uracil.</text>
</comment>
<evidence type="ECO:0000313" key="8">
    <source>
        <dbReference type="Proteomes" id="UP000266426"/>
    </source>
</evidence>
<evidence type="ECO:0000256" key="2">
    <source>
        <dbReference type="ARBA" id="ARBA00023235"/>
    </source>
</evidence>
<dbReference type="InterPro" id="IPR002942">
    <property type="entry name" value="S4_RNA-bd"/>
</dbReference>
<dbReference type="InterPro" id="IPR050188">
    <property type="entry name" value="RluA_PseudoU_synthase"/>
</dbReference>
<accession>A0A3A4R5N5</accession>
<dbReference type="EC" id="5.4.99.-" evidence="5"/>
<dbReference type="PROSITE" id="PS01129">
    <property type="entry name" value="PSI_RLU"/>
    <property type="match status" value="1"/>
</dbReference>
<proteinExistence type="inferred from homology"/>
<dbReference type="EMBL" id="QZJZ01000031">
    <property type="protein sequence ID" value="RJP60279.1"/>
    <property type="molecule type" value="Genomic_DNA"/>
</dbReference>
<dbReference type="Pfam" id="PF01479">
    <property type="entry name" value="S4"/>
    <property type="match status" value="1"/>
</dbReference>
<dbReference type="Proteomes" id="UP000266426">
    <property type="component" value="Unassembled WGS sequence"/>
</dbReference>
<dbReference type="PANTHER" id="PTHR21600">
    <property type="entry name" value="MITOCHONDRIAL RNA PSEUDOURIDINE SYNTHASE"/>
    <property type="match status" value="1"/>
</dbReference>
<dbReference type="Pfam" id="PF00849">
    <property type="entry name" value="PseudoU_synth_2"/>
    <property type="match status" value="1"/>
</dbReference>
<evidence type="ECO:0000256" key="4">
    <source>
        <dbReference type="PROSITE-ProRule" id="PRU00182"/>
    </source>
</evidence>
<protein>
    <recommendedName>
        <fullName evidence="5">Pseudouridine synthase</fullName>
        <ecNumber evidence="5">5.4.99.-</ecNumber>
    </recommendedName>
</protein>
<keyword evidence="2 5" id="KW-0413">Isomerase</keyword>
<dbReference type="Gene3D" id="3.10.290.10">
    <property type="entry name" value="RNA-binding S4 domain"/>
    <property type="match status" value="1"/>
</dbReference>
<comment type="similarity">
    <text evidence="1 5">Belongs to the pseudouridine synthase RluA family.</text>
</comment>
<dbReference type="PANTHER" id="PTHR21600:SF44">
    <property type="entry name" value="RIBOSOMAL LARGE SUBUNIT PSEUDOURIDINE SYNTHASE D"/>
    <property type="match status" value="1"/>
</dbReference>
<sequence>MNTDSREFVVQSAENGRLDAVVSSRMPDFSRSLVQKWIKDANITVNGKAVKASYHPVEGDKIKIIVPPPEIPDILPQPIPVDVLFEDEHIIVINKPPGLVVHPAPGHFCDTLVNALLYHCKNLSTINGVLRPGIVHRLDKDTSGVLVAAKTDVAHHSLAEQFANRLVVKSYIAIVAGVLSPAITTSIDLPIGRHRVHRKKMSVNTGSGKEALTQFTVLRQCDDCALLRVGIKTGRTHQIRVHLSHIGHPVIGDSEYGSRSSKAHYNKTVTRQLLHAFSLEIHHPVSNTAMLLRAKLPDDMRHFIKLRIAGQKT</sequence>
<dbReference type="NCBIfam" id="TIGR00005">
    <property type="entry name" value="rluA_subfam"/>
    <property type="match status" value="1"/>
</dbReference>
<dbReference type="Gene3D" id="3.30.2350.10">
    <property type="entry name" value="Pseudouridine synthase"/>
    <property type="match status" value="1"/>
</dbReference>
<feature type="active site" evidence="3">
    <location>
        <position position="139"/>
    </location>
</feature>
<dbReference type="CDD" id="cd00165">
    <property type="entry name" value="S4"/>
    <property type="match status" value="1"/>
</dbReference>
<dbReference type="InterPro" id="IPR006224">
    <property type="entry name" value="PsdUridine_synth_RluA-like_CS"/>
</dbReference>
<dbReference type="SMART" id="SM00363">
    <property type="entry name" value="S4"/>
    <property type="match status" value="1"/>
</dbReference>
<dbReference type="InterPro" id="IPR036986">
    <property type="entry name" value="S4_RNA-bd_sf"/>
</dbReference>
<dbReference type="AlphaFoldDB" id="A0A3A4R5N5"/>
<dbReference type="SUPFAM" id="SSF55120">
    <property type="entry name" value="Pseudouridine synthase"/>
    <property type="match status" value="1"/>
</dbReference>
<dbReference type="InterPro" id="IPR020103">
    <property type="entry name" value="PsdUridine_synth_cat_dom_sf"/>
</dbReference>
<name>A0A3A4R5N5_9BACT</name>